<evidence type="ECO:0000259" key="1">
    <source>
        <dbReference type="PROSITE" id="PS50164"/>
    </source>
</evidence>
<dbReference type="Proteomes" id="UP000006062">
    <property type="component" value="Chromosome"/>
</dbReference>
<accession>I3YAK6</accession>
<dbReference type="CDD" id="cd10443">
    <property type="entry name" value="GIY-YIG_HE_Tlr8p_PBC-V_like"/>
    <property type="match status" value="1"/>
</dbReference>
<dbReference type="GO" id="GO:0004519">
    <property type="term" value="F:endonuclease activity"/>
    <property type="evidence" value="ECO:0007669"/>
    <property type="project" value="UniProtKB-KW"/>
</dbReference>
<organism evidence="2 3">
    <name type="scientific">Thiocystis violascens (strain ATCC 17096 / DSM 198 / 6111)</name>
    <name type="common">Chromatium violascens</name>
    <dbReference type="NCBI Taxonomy" id="765911"/>
    <lineage>
        <taxon>Bacteria</taxon>
        <taxon>Pseudomonadati</taxon>
        <taxon>Pseudomonadota</taxon>
        <taxon>Gammaproteobacteria</taxon>
        <taxon>Chromatiales</taxon>
        <taxon>Chromatiaceae</taxon>
        <taxon>Thiocystis</taxon>
    </lineage>
</organism>
<dbReference type="STRING" id="765911.Thivi_2068"/>
<dbReference type="Gene3D" id="3.40.1440.10">
    <property type="entry name" value="GIY-YIG endonuclease"/>
    <property type="match status" value="1"/>
</dbReference>
<sequence length="575" mass="64214">MPCKKSQADVVQNFQAVHGDRYDYSKVHYKNSGTKVEVVCRVHGSFFILPGHHINGVGCGKCYFESQKLTKSEFVARSRKHFGERYDYSLFDELPPFGEKVEIQCVAHDVVFLQEPRNHQRGHVGCPQCKSLKHALRLVQLEAEFDESHLFEKFCKRARDVHGVKYDYDDFRYVNAATKGKITCPQHGLFLQSPSNHLRGSGCPQCARELLAAGSFKQQCEELGIDYWRALKRRQAGMTEERILSKGYVKSSREVGGLTVHGVSYPNMEEAVRVLNPPASSATIKRWIESGMPAEDAFSRVPNPGYGEGIVYLVTHLISEKKYVGITVQSLERRWEYHVEQAKAGHIKNKKSLHAAIREFGASAFTVDEIDVGNSKGSLEAKERRWIEWLGTLAPDGFNISTGGTSGGSNSRKVDVDGIRFPSVKAATAYIAETRDISMHAAAVRLRKGRIDVKKPARPGESLVKTPAYKAWSRFVHGVINPNSREYIAGVEVCEAWRDFERFLADVGQPPKPGMAFARKDKTKGFVLGNCSWMSKSEASKINAAHMKKHGLLVGRAARVGCGEERTASLETPNH</sequence>
<proteinExistence type="predicted"/>
<dbReference type="AlphaFoldDB" id="I3YAK6"/>
<dbReference type="SMART" id="SM00465">
    <property type="entry name" value="GIYc"/>
    <property type="match status" value="1"/>
</dbReference>
<evidence type="ECO:0000313" key="3">
    <source>
        <dbReference type="Proteomes" id="UP000006062"/>
    </source>
</evidence>
<dbReference type="OrthoDB" id="878605at2"/>
<dbReference type="eggNOG" id="ENOG50319VU">
    <property type="taxonomic scope" value="Bacteria"/>
</dbReference>
<keyword evidence="2" id="KW-0378">Hydrolase</keyword>
<name>I3YAK6_THIV6</name>
<gene>
    <name evidence="2" type="ordered locus">Thivi_2068</name>
</gene>
<dbReference type="InterPro" id="IPR035901">
    <property type="entry name" value="GIY-YIG_endonuc_sf"/>
</dbReference>
<dbReference type="SUPFAM" id="SSF82771">
    <property type="entry name" value="GIY-YIG endonuclease"/>
    <property type="match status" value="1"/>
</dbReference>
<feature type="domain" description="GIY-YIG" evidence="1">
    <location>
        <begin position="307"/>
        <end position="400"/>
    </location>
</feature>
<protein>
    <submittedName>
        <fullName evidence="2">Putative endonuclease</fullName>
    </submittedName>
</protein>
<dbReference type="EMBL" id="CP003154">
    <property type="protein sequence ID" value="AFL74024.1"/>
    <property type="molecule type" value="Genomic_DNA"/>
</dbReference>
<dbReference type="HOGENOM" id="CLU_495860_0_0_6"/>
<dbReference type="Pfam" id="PF01541">
    <property type="entry name" value="GIY-YIG"/>
    <property type="match status" value="1"/>
</dbReference>
<dbReference type="PROSITE" id="PS50164">
    <property type="entry name" value="GIY_YIG"/>
    <property type="match status" value="1"/>
</dbReference>
<evidence type="ECO:0000313" key="2">
    <source>
        <dbReference type="EMBL" id="AFL74024.1"/>
    </source>
</evidence>
<reference evidence="2 3" key="1">
    <citation type="submission" date="2012-06" db="EMBL/GenBank/DDBJ databases">
        <title>Complete sequence of Thiocystis violascens DSM 198.</title>
        <authorList>
            <consortium name="US DOE Joint Genome Institute"/>
            <person name="Lucas S."/>
            <person name="Han J."/>
            <person name="Lapidus A."/>
            <person name="Cheng J.-F."/>
            <person name="Goodwin L."/>
            <person name="Pitluck S."/>
            <person name="Peters L."/>
            <person name="Ovchinnikova G."/>
            <person name="Teshima H."/>
            <person name="Detter J.C."/>
            <person name="Han C."/>
            <person name="Tapia R."/>
            <person name="Land M."/>
            <person name="Hauser L."/>
            <person name="Kyrpides N."/>
            <person name="Ivanova N."/>
            <person name="Pagani I."/>
            <person name="Vogl K."/>
            <person name="Liu Z."/>
            <person name="Frigaard N.-U."/>
            <person name="Bryant D."/>
            <person name="Woyke T."/>
        </authorList>
    </citation>
    <scope>NUCLEOTIDE SEQUENCE [LARGE SCALE GENOMIC DNA]</scope>
    <source>
        <strain evidence="3">ATCC 17096 / DSM 198 / 6111</strain>
    </source>
</reference>
<dbReference type="RefSeq" id="WP_014778478.1">
    <property type="nucleotide sequence ID" value="NC_018012.1"/>
</dbReference>
<dbReference type="KEGG" id="tvi:Thivi_2068"/>
<keyword evidence="3" id="KW-1185">Reference proteome</keyword>
<dbReference type="InterPro" id="IPR000305">
    <property type="entry name" value="GIY-YIG_endonuc"/>
</dbReference>
<keyword evidence="2" id="KW-0255">Endonuclease</keyword>
<keyword evidence="2" id="KW-0540">Nuclease</keyword>